<evidence type="ECO:0000256" key="6">
    <source>
        <dbReference type="ARBA" id="ARBA00023136"/>
    </source>
</evidence>
<keyword evidence="4" id="KW-1133">Transmembrane helix</keyword>
<dbReference type="GeneID" id="103056641"/>
<reference evidence="10" key="1">
    <citation type="submission" date="2025-08" db="UniProtKB">
        <authorList>
            <consortium name="RefSeq"/>
        </authorList>
    </citation>
    <scope>IDENTIFICATION</scope>
    <source>
        <tissue evidence="10">Liver</tissue>
    </source>
</reference>
<dbReference type="InterPro" id="IPR033182">
    <property type="entry name" value="MIC26/MIC27_animal"/>
</dbReference>
<evidence type="ECO:0000313" key="9">
    <source>
        <dbReference type="Proteomes" id="UP000695026"/>
    </source>
</evidence>
<comment type="similarity">
    <text evidence="2">Belongs to the apolipoprotein O/MICOS complex subunit Mic27 family.</text>
</comment>
<proteinExistence type="inferred from homology"/>
<evidence type="ECO:0000256" key="7">
    <source>
        <dbReference type="RuleBase" id="RU363021"/>
    </source>
</evidence>
<evidence type="ECO:0000256" key="5">
    <source>
        <dbReference type="ARBA" id="ARBA00023128"/>
    </source>
</evidence>
<keyword evidence="5 7" id="KW-0496">Mitochondrion</keyword>
<evidence type="ECO:0000313" key="10">
    <source>
        <dbReference type="RefSeq" id="XP_007433859.1"/>
    </source>
</evidence>
<sequence length="286" mass="31514">MADKVTKWAALPTALAWTSTNRLASAEEEQKSHRIKAHQLPIYSAPPLESRYVDEKPGQLQTRISSVRKTTSHYLKGCKDAYLFVKNGVIASLQFGKDTYVYLKNPPPEFLPKVGVITVSGLTGIVLARKGSRFKKIAYPMALGSLGVSLCYPAQSVIVAKVTGGKVYAVSHKIYTAIGSLWTKKSSAEVPIAQDKDTREVSKISHSLPKAQKASLESEGKAEAPEEQRQKGRTNMHKDYETLMDEMKVLNVRSDVLKASKFKADSSLMDHGQANPEDADLYSKRS</sequence>
<comment type="subcellular location">
    <subcellularLocation>
        <location evidence="7">Mitochondrion inner membrane</location>
    </subcellularLocation>
    <subcellularLocation>
        <location evidence="1">Mitochondrion membrane</location>
    </subcellularLocation>
</comment>
<organism evidence="9 10">
    <name type="scientific">Python bivittatus</name>
    <name type="common">Burmese python</name>
    <name type="synonym">Python molurus bivittatus</name>
    <dbReference type="NCBI Taxonomy" id="176946"/>
    <lineage>
        <taxon>Eukaryota</taxon>
        <taxon>Metazoa</taxon>
        <taxon>Chordata</taxon>
        <taxon>Craniata</taxon>
        <taxon>Vertebrata</taxon>
        <taxon>Euteleostomi</taxon>
        <taxon>Lepidosauria</taxon>
        <taxon>Squamata</taxon>
        <taxon>Bifurcata</taxon>
        <taxon>Unidentata</taxon>
        <taxon>Episquamata</taxon>
        <taxon>Toxicofera</taxon>
        <taxon>Serpentes</taxon>
        <taxon>Henophidia</taxon>
        <taxon>Pythonidae</taxon>
        <taxon>Python</taxon>
    </lineage>
</organism>
<dbReference type="RefSeq" id="XP_007433859.1">
    <property type="nucleotide sequence ID" value="XM_007433797.2"/>
</dbReference>
<gene>
    <name evidence="10" type="primary">APOOL</name>
</gene>
<dbReference type="Pfam" id="PF09769">
    <property type="entry name" value="ApoO"/>
    <property type="match status" value="1"/>
</dbReference>
<feature type="region of interest" description="Disordered" evidence="8">
    <location>
        <begin position="263"/>
        <end position="286"/>
    </location>
</feature>
<evidence type="ECO:0000256" key="1">
    <source>
        <dbReference type="ARBA" id="ARBA00004325"/>
    </source>
</evidence>
<evidence type="ECO:0000256" key="8">
    <source>
        <dbReference type="SAM" id="MobiDB-lite"/>
    </source>
</evidence>
<protein>
    <recommendedName>
        <fullName evidence="7">MICOS complex subunit</fullName>
    </recommendedName>
</protein>
<dbReference type="CTD" id="139322"/>
<keyword evidence="3" id="KW-0812">Transmembrane</keyword>
<dbReference type="OMA" id="QVTKWAA"/>
<evidence type="ECO:0000256" key="2">
    <source>
        <dbReference type="ARBA" id="ARBA00010904"/>
    </source>
</evidence>
<keyword evidence="6" id="KW-0472">Membrane</keyword>
<comment type="function">
    <text evidence="7">Component of the MICOS complex, a large protein complex of the mitochondrial inner membrane that plays crucial roles in the maintenance of crista junctions, inner membrane architecture, and formation of contact sites to the outer membrane.</text>
</comment>
<dbReference type="PANTHER" id="PTHR14564">
    <property type="entry name" value="MICOS COMPLEX SUBUNIT MIC26 / MIC27 FAMILY MEMBER"/>
    <property type="match status" value="1"/>
</dbReference>
<feature type="compositionally biased region" description="Basic and acidic residues" evidence="8">
    <location>
        <begin position="216"/>
        <end position="240"/>
    </location>
</feature>
<feature type="region of interest" description="Disordered" evidence="8">
    <location>
        <begin position="195"/>
        <end position="240"/>
    </location>
</feature>
<keyword evidence="9" id="KW-1185">Reference proteome</keyword>
<name>A0A9F2R287_PYTBI</name>
<keyword evidence="7" id="KW-0999">Mitochondrion inner membrane</keyword>
<dbReference type="OrthoDB" id="5973346at2759"/>
<dbReference type="KEGG" id="pbi:103056641"/>
<dbReference type="GO" id="GO:0061617">
    <property type="term" value="C:MICOS complex"/>
    <property type="evidence" value="ECO:0007669"/>
    <property type="project" value="UniProtKB-UniRule"/>
</dbReference>
<dbReference type="InterPro" id="IPR019166">
    <property type="entry name" value="MIC26/MIC27"/>
</dbReference>
<dbReference type="GO" id="GO:0042407">
    <property type="term" value="P:cristae formation"/>
    <property type="evidence" value="ECO:0007669"/>
    <property type="project" value="InterPro"/>
</dbReference>
<dbReference type="Proteomes" id="UP000695026">
    <property type="component" value="Unplaced"/>
</dbReference>
<evidence type="ECO:0000256" key="4">
    <source>
        <dbReference type="ARBA" id="ARBA00022989"/>
    </source>
</evidence>
<dbReference type="AlphaFoldDB" id="A0A9F2R287"/>
<evidence type="ECO:0000256" key="3">
    <source>
        <dbReference type="ARBA" id="ARBA00022692"/>
    </source>
</evidence>
<comment type="subunit">
    <text evidence="7">Component of the mitochondrial contact site and cristae organizing system (MICOS) complex.</text>
</comment>
<accession>A0A9F2R287</accession>